<evidence type="ECO:0000313" key="1">
    <source>
        <dbReference type="EMBL" id="KAL0477375.1"/>
    </source>
</evidence>
<name>A0AAW2YKJ6_9EUKA</name>
<evidence type="ECO:0000313" key="2">
    <source>
        <dbReference type="Proteomes" id="UP001431209"/>
    </source>
</evidence>
<sequence>MNMFRPGKMRIEDKKVEWGSMSLWKKTMSVASKSLDNTKSLLWLFVPFALFEGLTYQHPETQMMPQDEMTPALILTKLLYSTPGPYIVDTLCKMITGKSVLPQ</sequence>
<organism evidence="1 2">
    <name type="scientific">Acrasis kona</name>
    <dbReference type="NCBI Taxonomy" id="1008807"/>
    <lineage>
        <taxon>Eukaryota</taxon>
        <taxon>Discoba</taxon>
        <taxon>Heterolobosea</taxon>
        <taxon>Tetramitia</taxon>
        <taxon>Eutetramitia</taxon>
        <taxon>Acrasidae</taxon>
        <taxon>Acrasis</taxon>
    </lineage>
</organism>
<keyword evidence="2" id="KW-1185">Reference proteome</keyword>
<comment type="caution">
    <text evidence="1">The sequence shown here is derived from an EMBL/GenBank/DDBJ whole genome shotgun (WGS) entry which is preliminary data.</text>
</comment>
<proteinExistence type="predicted"/>
<dbReference type="EMBL" id="JAOPGA020000167">
    <property type="protein sequence ID" value="KAL0477375.1"/>
    <property type="molecule type" value="Genomic_DNA"/>
</dbReference>
<dbReference type="Proteomes" id="UP001431209">
    <property type="component" value="Unassembled WGS sequence"/>
</dbReference>
<gene>
    <name evidence="1" type="ORF">AKO1_005811</name>
</gene>
<protein>
    <submittedName>
        <fullName evidence="1">Rbm44</fullName>
    </submittedName>
</protein>
<reference evidence="1 2" key="1">
    <citation type="submission" date="2024-03" db="EMBL/GenBank/DDBJ databases">
        <title>The Acrasis kona genome and developmental transcriptomes reveal deep origins of eukaryotic multicellular pathways.</title>
        <authorList>
            <person name="Sheikh S."/>
            <person name="Fu C.-J."/>
            <person name="Brown M.W."/>
            <person name="Baldauf S.L."/>
        </authorList>
    </citation>
    <scope>NUCLEOTIDE SEQUENCE [LARGE SCALE GENOMIC DNA]</scope>
    <source>
        <strain evidence="1 2">ATCC MYA-3509</strain>
    </source>
</reference>
<accession>A0AAW2YKJ6</accession>
<dbReference type="AlphaFoldDB" id="A0AAW2YKJ6"/>